<keyword evidence="9" id="KW-1015">Disulfide bond</keyword>
<evidence type="ECO:0000256" key="15">
    <source>
        <dbReference type="ARBA" id="ARBA00076545"/>
    </source>
</evidence>
<evidence type="ECO:0000256" key="8">
    <source>
        <dbReference type="ARBA" id="ARBA00023136"/>
    </source>
</evidence>
<feature type="region of interest" description="Disordered" evidence="16">
    <location>
        <begin position="571"/>
        <end position="613"/>
    </location>
</feature>
<dbReference type="SUPFAM" id="SSF49265">
    <property type="entry name" value="Fibronectin type III"/>
    <property type="match status" value="2"/>
</dbReference>
<evidence type="ECO:0000256" key="9">
    <source>
        <dbReference type="ARBA" id="ARBA00023157"/>
    </source>
</evidence>
<comment type="subcellular location">
    <subcellularLocation>
        <location evidence="1">Cell membrane</location>
        <topology evidence="1">Single-pass type I membrane protein</topology>
    </subcellularLocation>
</comment>
<evidence type="ECO:0000313" key="21">
    <source>
        <dbReference type="RefSeq" id="XP_030616758.1"/>
    </source>
</evidence>
<evidence type="ECO:0000256" key="10">
    <source>
        <dbReference type="ARBA" id="ARBA00023170"/>
    </source>
</evidence>
<dbReference type="InterPro" id="IPR015373">
    <property type="entry name" value="Interferon/interleukin_rcp_dom"/>
</dbReference>
<dbReference type="InterPro" id="IPR036116">
    <property type="entry name" value="FN3_sf"/>
</dbReference>
<evidence type="ECO:0000256" key="17">
    <source>
        <dbReference type="SAM" id="Phobius"/>
    </source>
</evidence>
<feature type="domain" description="Fibronectin type-III" evidence="18">
    <location>
        <begin position="114"/>
        <end position="210"/>
    </location>
</feature>
<comment type="subunit">
    <text evidence="13">Heterodimer with IFNAR1; forming the receptor for type I interferon. Interacts with the transcriptional factors STAT1 and STAT2. Interacts with JAK1. Interacts with USP18; indirectly via STAT2, it negatively regulates the assembly of the ternary interferon-IFNAR1-IFNAR2 complex and therefore type I interferon signaling.</text>
</comment>
<dbReference type="RefSeq" id="XP_030616758.1">
    <property type="nucleotide sequence ID" value="XM_030760898.1"/>
</dbReference>
<dbReference type="Proteomes" id="UP000248483">
    <property type="component" value="Unplaced"/>
</dbReference>
<evidence type="ECO:0000313" key="20">
    <source>
        <dbReference type="Proteomes" id="UP000248483"/>
    </source>
</evidence>
<keyword evidence="20" id="KW-1185">Reference proteome</keyword>
<evidence type="ECO:0000259" key="19">
    <source>
        <dbReference type="Pfam" id="PF09294"/>
    </source>
</evidence>
<dbReference type="InParanoid" id="A0A7F8K9E6"/>
<evidence type="ECO:0000256" key="6">
    <source>
        <dbReference type="ARBA" id="ARBA00022729"/>
    </source>
</evidence>
<evidence type="ECO:0000256" key="16">
    <source>
        <dbReference type="SAM" id="MobiDB-lite"/>
    </source>
</evidence>
<dbReference type="FunFam" id="2.60.40.10:FF:000909">
    <property type="entry name" value="Interferon alpha/beta receptor 2"/>
    <property type="match status" value="1"/>
</dbReference>
<keyword evidence="4" id="KW-0597">Phosphoprotein</keyword>
<keyword evidence="8 17" id="KW-0472">Membrane</keyword>
<feature type="transmembrane region" description="Helical" evidence="17">
    <location>
        <begin position="204"/>
        <end position="223"/>
    </location>
</feature>
<evidence type="ECO:0000256" key="4">
    <source>
        <dbReference type="ARBA" id="ARBA00022553"/>
    </source>
</evidence>
<keyword evidence="3" id="KW-1003">Cell membrane</keyword>
<feature type="domain" description="Interferon/interleukin receptor" evidence="19">
    <location>
        <begin position="228"/>
        <end position="327"/>
    </location>
</feature>
<dbReference type="Pfam" id="PF09294">
    <property type="entry name" value="Interfer-bind"/>
    <property type="match status" value="1"/>
</dbReference>
<organism evidence="20 21">
    <name type="scientific">Delphinapterus leucas</name>
    <name type="common">Beluga whale</name>
    <dbReference type="NCBI Taxonomy" id="9749"/>
    <lineage>
        <taxon>Eukaryota</taxon>
        <taxon>Metazoa</taxon>
        <taxon>Chordata</taxon>
        <taxon>Craniata</taxon>
        <taxon>Vertebrata</taxon>
        <taxon>Euteleostomi</taxon>
        <taxon>Mammalia</taxon>
        <taxon>Eutheria</taxon>
        <taxon>Laurasiatheria</taxon>
        <taxon>Artiodactyla</taxon>
        <taxon>Whippomorpha</taxon>
        <taxon>Cetacea</taxon>
        <taxon>Odontoceti</taxon>
        <taxon>Monodontidae</taxon>
        <taxon>Delphinapterus</taxon>
    </lineage>
</organism>
<evidence type="ECO:0000256" key="14">
    <source>
        <dbReference type="ARBA" id="ARBA00068670"/>
    </source>
</evidence>
<dbReference type="GeneID" id="111163874"/>
<dbReference type="GO" id="GO:0005886">
    <property type="term" value="C:plasma membrane"/>
    <property type="evidence" value="ECO:0007669"/>
    <property type="project" value="UniProtKB-SubCell"/>
</dbReference>
<dbReference type="CTD" id="3455"/>
<keyword evidence="5 17" id="KW-0812">Transmembrane</keyword>
<comment type="function">
    <text evidence="12">Together with IFNAR1, forms the heterodimeric receptor for type I interferons (including interferons alpha, beta, epsilon, omega and kappa). Type I interferon binding activates the JAK-STAT signaling cascade, resulting in transcriptional activation or repression of interferon-regulated genes that encode the effectors of the interferon response. Mechanistically, type I interferon-binding brings the IFNAR1 and IFNAR2 subunits into close proximity with one another, driving their associated Janus kinases (JAKs) (TYK2 bound to IFNAR1 and JAK1 bound to IFNAR2) to cross-phosphorylate one another. The activated kinases phosphorylate specific tyrosine residues on the intracellular domains of IFNAR1 and IFNAR2, forming docking sites for the STAT transcription factors (STAT1, STAT2 and STAT). STAT proteins are then phosphorylated by the JAKs, promoting their translocation into the nucleus to regulate expression of interferon-regulated genes.</text>
</comment>
<comment type="similarity">
    <text evidence="2">Belongs to the type II cytokine receptor family.</text>
</comment>
<dbReference type="InterPro" id="IPR050650">
    <property type="entry name" value="Type-II_Cytokine-TF_Rcpt"/>
</dbReference>
<evidence type="ECO:0000256" key="13">
    <source>
        <dbReference type="ARBA" id="ARBA00066130"/>
    </source>
</evidence>
<name>A0A7F8K9E6_DELLE</name>
<evidence type="ECO:0000256" key="5">
    <source>
        <dbReference type="ARBA" id="ARBA00022692"/>
    </source>
</evidence>
<evidence type="ECO:0000256" key="3">
    <source>
        <dbReference type="ARBA" id="ARBA00022475"/>
    </source>
</evidence>
<protein>
    <recommendedName>
        <fullName evidence="14">Interferon alpha/beta receptor 2</fullName>
    </recommendedName>
    <alternativeName>
        <fullName evidence="15">Type I interferon receptor 2</fullName>
    </alternativeName>
</protein>
<keyword evidence="11" id="KW-0325">Glycoprotein</keyword>
<keyword evidence="7 17" id="KW-1133">Transmembrane helix</keyword>
<evidence type="ECO:0000256" key="7">
    <source>
        <dbReference type="ARBA" id="ARBA00022989"/>
    </source>
</evidence>
<dbReference type="FunFam" id="2.60.40.10:FF:001156">
    <property type="entry name" value="Interferon alpha/beta receptor 2"/>
    <property type="match status" value="1"/>
</dbReference>
<evidence type="ECO:0000256" key="2">
    <source>
        <dbReference type="ARBA" id="ARBA00005399"/>
    </source>
</evidence>
<reference evidence="21" key="1">
    <citation type="submission" date="2025-08" db="UniProtKB">
        <authorList>
            <consortium name="RefSeq"/>
        </authorList>
    </citation>
    <scope>IDENTIFICATION</scope>
    <source>
        <tissue evidence="21">Blood</tissue>
    </source>
</reference>
<feature type="region of interest" description="Disordered" evidence="16">
    <location>
        <begin position="455"/>
        <end position="519"/>
    </location>
</feature>
<dbReference type="InterPro" id="IPR003961">
    <property type="entry name" value="FN3_dom"/>
</dbReference>
<evidence type="ECO:0000256" key="12">
    <source>
        <dbReference type="ARBA" id="ARBA00057968"/>
    </source>
</evidence>
<sequence>MRCESKERTYKITKMVLSQNVSAVGPLNLYPMGMYPMVSLCHLFHSLSVFMSWSLLPRQVPCIGEYMTALFPHLLKMPLTRPPTRQVVVTSRKQMRIPTSHHQDLSSSTNPVHISLVFGISYVLPDFSDESCTLKMTLRNLQSILSWELKNHSIVPTHYTLWYTIMSKQEDMKIVGDCTNITRSFCDLTDVWVNMTEMYIPKVVGFRGNAALVSCVGSFFLAMDTLPLDPPEFEIVGFTDHISVNVKFQSVAPKILNEEELQFYLALIEEQSGGTVKKHKPQINGNVTENFIYVIDKLIPKTNYCVSVYFEPKHPRKIKRSPLKCTLFQPGWESESSESATIGGIITLFLMAAVVISTVMMLKRIGYICLRNNSPKVLNFYKLSVWVFPELPPLEKVATVEVIHINRKKKVWNYNYDDESDSDNEAAPRTSAGGYTTHGLTGRLWPASVSSATLEDCSDPAAEERDLPDPEADAETLMAPGPSPWQSECTSRGYQGRGNLLQDPFSEEDSSPTEGSGDRIVFNVDLNSVCVRALEDNDDSEVTPMLPSGPEETVVLEDPDETESNLLLVASGEGTQLPFPGPSAQYPWPEDSPSDKSDTSESDVDMGDGYVMR</sequence>
<dbReference type="InterPro" id="IPR013783">
    <property type="entry name" value="Ig-like_fold"/>
</dbReference>
<accession>A0A7F8K9E6</accession>
<dbReference type="Pfam" id="PF01108">
    <property type="entry name" value="Tissue_fac"/>
    <property type="match status" value="1"/>
</dbReference>
<evidence type="ECO:0000256" key="11">
    <source>
        <dbReference type="ARBA" id="ARBA00023180"/>
    </source>
</evidence>
<dbReference type="FunCoup" id="A0A7F8K9E6">
    <property type="interactions" value="508"/>
</dbReference>
<dbReference type="PANTHER" id="PTHR20859:SF84">
    <property type="entry name" value="INTERFERON ALPHA_BETA RECEPTOR 2"/>
    <property type="match status" value="1"/>
</dbReference>
<dbReference type="GO" id="GO:0005615">
    <property type="term" value="C:extracellular space"/>
    <property type="evidence" value="ECO:0007669"/>
    <property type="project" value="UniProtKB-ARBA"/>
</dbReference>
<dbReference type="GO" id="GO:0004905">
    <property type="term" value="F:type I interferon receptor activity"/>
    <property type="evidence" value="ECO:0007669"/>
    <property type="project" value="TreeGrafter"/>
</dbReference>
<keyword evidence="6" id="KW-0732">Signal</keyword>
<evidence type="ECO:0000259" key="18">
    <source>
        <dbReference type="Pfam" id="PF01108"/>
    </source>
</evidence>
<evidence type="ECO:0000256" key="1">
    <source>
        <dbReference type="ARBA" id="ARBA00004251"/>
    </source>
</evidence>
<keyword evidence="10 21" id="KW-0675">Receptor</keyword>
<proteinExistence type="inferred from homology"/>
<dbReference type="Gene3D" id="2.60.40.10">
    <property type="entry name" value="Immunoglobulins"/>
    <property type="match status" value="2"/>
</dbReference>
<dbReference type="PANTHER" id="PTHR20859">
    <property type="entry name" value="INTERFERON/INTERLEUKIN RECEPTOR"/>
    <property type="match status" value="1"/>
</dbReference>
<feature type="transmembrane region" description="Helical" evidence="17">
    <location>
        <begin position="340"/>
        <end position="362"/>
    </location>
</feature>
<gene>
    <name evidence="21" type="primary">IFNAR2</name>
</gene>
<feature type="compositionally biased region" description="Polar residues" evidence="16">
    <location>
        <begin position="484"/>
        <end position="493"/>
    </location>
</feature>
<dbReference type="GO" id="GO:0042018">
    <property type="term" value="F:interleukin-22 receptor activity"/>
    <property type="evidence" value="ECO:0007669"/>
    <property type="project" value="TreeGrafter"/>
</dbReference>
<dbReference type="AlphaFoldDB" id="A0A7F8K9E6"/>